<dbReference type="Gene3D" id="3.30.450.20">
    <property type="entry name" value="PAS domain"/>
    <property type="match status" value="1"/>
</dbReference>
<dbReference type="Proteomes" id="UP000320585">
    <property type="component" value="Chromosome"/>
</dbReference>
<name>A0A8D4UVH1_9FIRM</name>
<dbReference type="PANTHER" id="PTHR33121:SF79">
    <property type="entry name" value="CYCLIC DI-GMP PHOSPHODIESTERASE PDED-RELATED"/>
    <property type="match status" value="1"/>
</dbReference>
<evidence type="ECO:0008006" key="5">
    <source>
        <dbReference type="Google" id="ProtNLM"/>
    </source>
</evidence>
<reference evidence="4" key="1">
    <citation type="submission" date="2019-05" db="EMBL/GenBank/DDBJ databases">
        <title>Complete genome sequencing of Dialister sp. strain 5BBH33.</title>
        <authorList>
            <person name="Sakamoto M."/>
            <person name="Murakami T."/>
            <person name="Mori H."/>
        </authorList>
    </citation>
    <scope>NUCLEOTIDE SEQUENCE [LARGE SCALE GENOMIC DNA]</scope>
    <source>
        <strain evidence="4">5BBH33</strain>
    </source>
</reference>
<dbReference type="InterPro" id="IPR043128">
    <property type="entry name" value="Rev_trsase/Diguanyl_cyclase"/>
</dbReference>
<dbReference type="OrthoDB" id="9813903at2"/>
<dbReference type="InterPro" id="IPR001633">
    <property type="entry name" value="EAL_dom"/>
</dbReference>
<dbReference type="Pfam" id="PF00990">
    <property type="entry name" value="GGDEF"/>
    <property type="match status" value="1"/>
</dbReference>
<dbReference type="InterPro" id="IPR029787">
    <property type="entry name" value="Nucleotide_cyclase"/>
</dbReference>
<dbReference type="InterPro" id="IPR035965">
    <property type="entry name" value="PAS-like_dom_sf"/>
</dbReference>
<dbReference type="SMART" id="SM00052">
    <property type="entry name" value="EAL"/>
    <property type="match status" value="1"/>
</dbReference>
<dbReference type="PANTHER" id="PTHR33121">
    <property type="entry name" value="CYCLIC DI-GMP PHOSPHODIESTERASE PDEF"/>
    <property type="match status" value="1"/>
</dbReference>
<dbReference type="Gene3D" id="3.30.70.270">
    <property type="match status" value="1"/>
</dbReference>
<dbReference type="GO" id="GO:0071111">
    <property type="term" value="F:cyclic-guanylate-specific phosphodiesterase activity"/>
    <property type="evidence" value="ECO:0007669"/>
    <property type="project" value="InterPro"/>
</dbReference>
<dbReference type="KEGG" id="dho:Dia5BBH33_17030"/>
<gene>
    <name evidence="3" type="ORF">Dia5BBH33_17030</name>
</gene>
<dbReference type="AlphaFoldDB" id="A0A8D4UVH1"/>
<proteinExistence type="predicted"/>
<organism evidence="3 4">
    <name type="scientific">Dialister hominis</name>
    <dbReference type="NCBI Taxonomy" id="2582419"/>
    <lineage>
        <taxon>Bacteria</taxon>
        <taxon>Bacillati</taxon>
        <taxon>Bacillota</taxon>
        <taxon>Negativicutes</taxon>
        <taxon>Veillonellales</taxon>
        <taxon>Veillonellaceae</taxon>
        <taxon>Dialister</taxon>
    </lineage>
</organism>
<feature type="domain" description="GGDEF" evidence="2">
    <location>
        <begin position="170"/>
        <end position="295"/>
    </location>
</feature>
<dbReference type="InterPro" id="IPR000160">
    <property type="entry name" value="GGDEF_dom"/>
</dbReference>
<dbReference type="GeneID" id="92716923"/>
<dbReference type="SUPFAM" id="SSF141868">
    <property type="entry name" value="EAL domain-like"/>
    <property type="match status" value="1"/>
</dbReference>
<dbReference type="PROSITE" id="PS50887">
    <property type="entry name" value="GGDEF"/>
    <property type="match status" value="1"/>
</dbReference>
<dbReference type="SUPFAM" id="SSF55073">
    <property type="entry name" value="Nucleotide cyclase"/>
    <property type="match status" value="1"/>
</dbReference>
<accession>A0A8D4UVH1</accession>
<evidence type="ECO:0000313" key="4">
    <source>
        <dbReference type="Proteomes" id="UP000320585"/>
    </source>
</evidence>
<dbReference type="SMART" id="SM00267">
    <property type="entry name" value="GGDEF"/>
    <property type="match status" value="1"/>
</dbReference>
<dbReference type="CDD" id="cd01948">
    <property type="entry name" value="EAL"/>
    <property type="match status" value="1"/>
</dbReference>
<dbReference type="InterPro" id="IPR035919">
    <property type="entry name" value="EAL_sf"/>
</dbReference>
<dbReference type="Pfam" id="PF00563">
    <property type="entry name" value="EAL"/>
    <property type="match status" value="1"/>
</dbReference>
<dbReference type="RefSeq" id="WP_143332791.1">
    <property type="nucleotide sequence ID" value="NZ_AP019697.1"/>
</dbReference>
<evidence type="ECO:0000313" key="3">
    <source>
        <dbReference type="EMBL" id="BBK25768.1"/>
    </source>
</evidence>
<feature type="domain" description="EAL" evidence="1">
    <location>
        <begin position="303"/>
        <end position="555"/>
    </location>
</feature>
<dbReference type="PROSITE" id="PS50883">
    <property type="entry name" value="EAL"/>
    <property type="match status" value="1"/>
</dbReference>
<protein>
    <recommendedName>
        <fullName evidence="5">Diguanylate cyclase (GGDEF) domain-containing protein</fullName>
    </recommendedName>
</protein>
<dbReference type="InterPro" id="IPR050706">
    <property type="entry name" value="Cyclic-di-GMP_PDE-like"/>
</dbReference>
<dbReference type="NCBIfam" id="TIGR00254">
    <property type="entry name" value="GGDEF"/>
    <property type="match status" value="1"/>
</dbReference>
<dbReference type="EMBL" id="AP019697">
    <property type="protein sequence ID" value="BBK25768.1"/>
    <property type="molecule type" value="Genomic_DNA"/>
</dbReference>
<dbReference type="Gene3D" id="3.20.20.450">
    <property type="entry name" value="EAL domain"/>
    <property type="match status" value="1"/>
</dbReference>
<evidence type="ECO:0000259" key="2">
    <source>
        <dbReference type="PROSITE" id="PS50887"/>
    </source>
</evidence>
<evidence type="ECO:0000259" key="1">
    <source>
        <dbReference type="PROSITE" id="PS50883"/>
    </source>
</evidence>
<sequence>MGELTYPGNGIPDAFRSVLDELPGGVLVYRGTREKEILYASKGVIQMLECKDAHEFINYTFGSFRHFVYIDDVGRVEREIDEQMRSSKDLHDYVNYRVRTITGKIVYVENFGRRVKLPGEGDVFCAFVMDSRVKDLTRDIDSLTGFPGQKRFLEHAGNELKHRSFNTEAPETAILYFNIKNFKMFNVQYGGKEGDQLLRDVADILKEVFPHDYIARFADDHFVVLTDYVDLKLRAREVYQKLVSLRSGVRLDAKFGVYHVTDFNVNPELACDLAKLACDSIRDRLDVHILEYTDEVWNLSELRNYAVYHIDEALKNGYIKVYYQPVMRSLSGTLCGLEALARWEDPEKGFISTGIFIPALEDSRQISKLDMYMIEHVCQNYRERVNRGEPVVPVSFNLSRIDFFTCEVLEELNRITDKYCVPHYMLNVEITESVFVHDFRKISEEIDNFHKAGFQVWMDDFGSGYSSLNVLKDYSFDELKIDMEFLAHFTEKAKSVIESTVRMAKKIGVQTLAEGVETKEQLNFLKSIGCEKIQGYYFGKPMPYDNVVERIKEQHWVTETREMAQYYDAAGREDFLTNCPFALLEDDGTKFRYLFVNNEFMKSLATAGTTSTDMSEHTINDNASPLSHLFRNFANEIAESGKEQVLTYTSKNQYMRLRCKTIASCGNKHIHRAELINVTFNSDQRQQDMLDGLVRSIYYLYNTVFIINFDENSCNPIVASASSWEFLHQKTYGLEEVRLSYARQNIHPDDQERFLEFVRLDNMEQRIEDSPEGMIADYFRTKGADGNFTWDVHTIISIPKTNGKVFLYTAKLSPLDDETLRKHVLKEYIKDDKPELKTAENKAE</sequence>
<keyword evidence="4" id="KW-1185">Reference proteome</keyword>
<dbReference type="SUPFAM" id="SSF55785">
    <property type="entry name" value="PYP-like sensor domain (PAS domain)"/>
    <property type="match status" value="1"/>
</dbReference>